<feature type="non-terminal residue" evidence="1">
    <location>
        <position position="60"/>
    </location>
</feature>
<proteinExistence type="predicted"/>
<sequence>MSNYRFVFEELILSSTPKNHRGFVCKTILMDLKSKRPMDPKFNRPFDFGWKKKVVYRTDE</sequence>
<evidence type="ECO:0000313" key="1">
    <source>
        <dbReference type="EMBL" id="VVC26614.1"/>
    </source>
</evidence>
<dbReference type="AlphaFoldDB" id="A0A5E4M9V5"/>
<accession>A0A5E4M9V5</accession>
<dbReference type="Proteomes" id="UP000325440">
    <property type="component" value="Unassembled WGS sequence"/>
</dbReference>
<gene>
    <name evidence="1" type="ORF">CINCED_3A008439</name>
</gene>
<keyword evidence="2" id="KW-1185">Reference proteome</keyword>
<organism evidence="1 2">
    <name type="scientific">Cinara cedri</name>
    <dbReference type="NCBI Taxonomy" id="506608"/>
    <lineage>
        <taxon>Eukaryota</taxon>
        <taxon>Metazoa</taxon>
        <taxon>Ecdysozoa</taxon>
        <taxon>Arthropoda</taxon>
        <taxon>Hexapoda</taxon>
        <taxon>Insecta</taxon>
        <taxon>Pterygota</taxon>
        <taxon>Neoptera</taxon>
        <taxon>Paraneoptera</taxon>
        <taxon>Hemiptera</taxon>
        <taxon>Sternorrhyncha</taxon>
        <taxon>Aphidomorpha</taxon>
        <taxon>Aphidoidea</taxon>
        <taxon>Aphididae</taxon>
        <taxon>Lachninae</taxon>
        <taxon>Cinara</taxon>
    </lineage>
</organism>
<evidence type="ECO:0000313" key="2">
    <source>
        <dbReference type="Proteomes" id="UP000325440"/>
    </source>
</evidence>
<name>A0A5E4M9V5_9HEMI</name>
<dbReference type="EMBL" id="CABPRJ010000039">
    <property type="protein sequence ID" value="VVC26614.1"/>
    <property type="molecule type" value="Genomic_DNA"/>
</dbReference>
<reference evidence="1 2" key="1">
    <citation type="submission" date="2019-08" db="EMBL/GenBank/DDBJ databases">
        <authorList>
            <person name="Alioto T."/>
            <person name="Alioto T."/>
            <person name="Gomez Garrido J."/>
        </authorList>
    </citation>
    <scope>NUCLEOTIDE SEQUENCE [LARGE SCALE GENOMIC DNA]</scope>
</reference>
<protein>
    <submittedName>
        <fullName evidence="1">Uncharacterized protein</fullName>
    </submittedName>
</protein>